<evidence type="ECO:0000313" key="9">
    <source>
        <dbReference type="Proteomes" id="UP000539175"/>
    </source>
</evidence>
<dbReference type="AlphaFoldDB" id="A0A7X0EES5"/>
<dbReference type="SUPFAM" id="SSF50630">
    <property type="entry name" value="Acid proteases"/>
    <property type="match status" value="2"/>
</dbReference>
<dbReference type="EMBL" id="JACIIZ010000007">
    <property type="protein sequence ID" value="MBB6252361.1"/>
    <property type="molecule type" value="Genomic_DNA"/>
</dbReference>
<evidence type="ECO:0000256" key="2">
    <source>
        <dbReference type="ARBA" id="ARBA00022670"/>
    </source>
</evidence>
<feature type="domain" description="Peptidase A2" evidence="7">
    <location>
        <begin position="87"/>
        <end position="125"/>
    </location>
</feature>
<dbReference type="PROSITE" id="PS50175">
    <property type="entry name" value="ASP_PROT_RETROV"/>
    <property type="match status" value="2"/>
</dbReference>
<dbReference type="InterPro" id="IPR034122">
    <property type="entry name" value="Retropepsin-like_bacterial"/>
</dbReference>
<dbReference type="Pfam" id="PF13650">
    <property type="entry name" value="Asp_protease_2"/>
    <property type="match status" value="2"/>
</dbReference>
<keyword evidence="2 8" id="KW-0645">Protease</keyword>
<proteinExistence type="inferred from homology"/>
<organism evidence="8 9">
    <name type="scientific">Nitrospirillum iridis</name>
    <dbReference type="NCBI Taxonomy" id="765888"/>
    <lineage>
        <taxon>Bacteria</taxon>
        <taxon>Pseudomonadati</taxon>
        <taxon>Pseudomonadota</taxon>
        <taxon>Alphaproteobacteria</taxon>
        <taxon>Rhodospirillales</taxon>
        <taxon>Azospirillaceae</taxon>
        <taxon>Nitrospirillum</taxon>
    </lineage>
</organism>
<accession>A0A7X0EES5</accession>
<feature type="region of interest" description="Disordered" evidence="5">
    <location>
        <begin position="356"/>
        <end position="388"/>
    </location>
</feature>
<keyword evidence="6" id="KW-0812">Transmembrane</keyword>
<evidence type="ECO:0000259" key="7">
    <source>
        <dbReference type="PROSITE" id="PS50175"/>
    </source>
</evidence>
<reference evidence="8 9" key="1">
    <citation type="submission" date="2020-08" db="EMBL/GenBank/DDBJ databases">
        <title>Genomic Encyclopedia of Type Strains, Phase IV (KMG-IV): sequencing the most valuable type-strain genomes for metagenomic binning, comparative biology and taxonomic classification.</title>
        <authorList>
            <person name="Goeker M."/>
        </authorList>
    </citation>
    <scope>NUCLEOTIDE SEQUENCE [LARGE SCALE GENOMIC DNA]</scope>
    <source>
        <strain evidence="8 9">DSM 22198</strain>
    </source>
</reference>
<dbReference type="InterPro" id="IPR021109">
    <property type="entry name" value="Peptidase_aspartic_dom_sf"/>
</dbReference>
<keyword evidence="6" id="KW-0472">Membrane</keyword>
<keyword evidence="9" id="KW-1185">Reference proteome</keyword>
<dbReference type="PANTHER" id="PTHR12917:SF1">
    <property type="entry name" value="AT13091P"/>
    <property type="match status" value="1"/>
</dbReference>
<comment type="similarity">
    <text evidence="1">Belongs to the DDI1 family.</text>
</comment>
<feature type="domain" description="Peptidase A2" evidence="7">
    <location>
        <begin position="232"/>
        <end position="321"/>
    </location>
</feature>
<dbReference type="GO" id="GO:0004190">
    <property type="term" value="F:aspartic-type endopeptidase activity"/>
    <property type="evidence" value="ECO:0007669"/>
    <property type="project" value="UniProtKB-KW"/>
</dbReference>
<evidence type="ECO:0000256" key="5">
    <source>
        <dbReference type="SAM" id="MobiDB-lite"/>
    </source>
</evidence>
<keyword evidence="3" id="KW-0064">Aspartyl protease</keyword>
<evidence type="ECO:0000256" key="3">
    <source>
        <dbReference type="ARBA" id="ARBA00022750"/>
    </source>
</evidence>
<comment type="caution">
    <text evidence="8">The sequence shown here is derived from an EMBL/GenBank/DDBJ whole genome shotgun (WGS) entry which is preliminary data.</text>
</comment>
<protein>
    <submittedName>
        <fullName evidence="8">Putative aspartyl protease</fullName>
    </submittedName>
</protein>
<dbReference type="PANTHER" id="PTHR12917">
    <property type="entry name" value="ASPARTYL PROTEASE DDI-RELATED"/>
    <property type="match status" value="1"/>
</dbReference>
<evidence type="ECO:0000313" key="8">
    <source>
        <dbReference type="EMBL" id="MBB6252361.1"/>
    </source>
</evidence>
<gene>
    <name evidence="8" type="ORF">FHS74_002921</name>
</gene>
<sequence length="388" mass="41556">MARTVAWKHGADFVSDLLAGGAVRRGDRRRFPAFVVWAALWAAGAVVAAVPAQAGQDACHLYKLGSLPLTLDGNQPLIDATINGQPVHLLMDTGAAISFLTRPAVERLNLRHHWEPGLYMGGVGGSHLKVNMTKVDDLTLGEWTVHNIPFLVAGAHDVGETDVAGTIGESFFRNYDVDIDIAHKVVNLFRTDGCDGQDLAYWGGNFTDAKIGMSEDGNPQIWVTVQVNGVDVRAILDSGAETSVMTMRAAARAGITPESPGVTRAGASQGIGETVISDYVAVFPTFTVGEETIRNVRLRFGDLFEGDRRMSTPEMLLGLDFLRAHRVMVAHSQRKIYLSYVGGPVFQVVGPRLRRADPLPDGAAEDADGPAAKPADSTTVGPEARPHG</sequence>
<dbReference type="RefSeq" id="WP_184801665.1">
    <property type="nucleotide sequence ID" value="NZ_JACIIZ010000007.1"/>
</dbReference>
<evidence type="ECO:0000256" key="4">
    <source>
        <dbReference type="ARBA" id="ARBA00022801"/>
    </source>
</evidence>
<dbReference type="Gene3D" id="2.40.70.10">
    <property type="entry name" value="Acid Proteases"/>
    <property type="match status" value="2"/>
</dbReference>
<keyword evidence="6" id="KW-1133">Transmembrane helix</keyword>
<feature type="transmembrane region" description="Helical" evidence="6">
    <location>
        <begin position="34"/>
        <end position="54"/>
    </location>
</feature>
<evidence type="ECO:0000256" key="1">
    <source>
        <dbReference type="ARBA" id="ARBA00009136"/>
    </source>
</evidence>
<dbReference type="Proteomes" id="UP000539175">
    <property type="component" value="Unassembled WGS sequence"/>
</dbReference>
<keyword evidence="4" id="KW-0378">Hydrolase</keyword>
<name>A0A7X0EES5_9PROT</name>
<dbReference type="InterPro" id="IPR001995">
    <property type="entry name" value="Peptidase_A2_cat"/>
</dbReference>
<dbReference type="GO" id="GO:0006508">
    <property type="term" value="P:proteolysis"/>
    <property type="evidence" value="ECO:0007669"/>
    <property type="project" value="UniProtKB-KW"/>
</dbReference>
<dbReference type="CDD" id="cd05483">
    <property type="entry name" value="retropepsin_like_bacteria"/>
    <property type="match status" value="2"/>
</dbReference>
<evidence type="ECO:0000256" key="6">
    <source>
        <dbReference type="SAM" id="Phobius"/>
    </source>
</evidence>